<reference evidence="1" key="1">
    <citation type="journal article" date="2020" name="bioRxiv">
        <title>Chromosome-level reference genome of the European wasp spider Argiope bruennichi: a resource for studies on range expansion and evolutionary adaptation.</title>
        <authorList>
            <person name="Sheffer M.M."/>
            <person name="Hoppe A."/>
            <person name="Krehenwinkel H."/>
            <person name="Uhl G."/>
            <person name="Kuss A.W."/>
            <person name="Jensen L."/>
            <person name="Jensen C."/>
            <person name="Gillespie R.G."/>
            <person name="Hoff K.J."/>
            <person name="Prost S."/>
        </authorList>
    </citation>
    <scope>NUCLEOTIDE SEQUENCE</scope>
</reference>
<sequence>MEDSAYSKYGKRCDLCLPSVASRIPRHFCEICQRISDTSTNESNRTIETFHCCHHPHSNAFSSNNECSRLLPDLVLSCTPPEKSSLSLNAKECGSLLKCMADNFERQRCVRQIGYSLSSEIYL</sequence>
<proteinExistence type="predicted"/>
<reference evidence="1" key="2">
    <citation type="submission" date="2020-06" db="EMBL/GenBank/DDBJ databases">
        <authorList>
            <person name="Sheffer M."/>
        </authorList>
    </citation>
    <scope>NUCLEOTIDE SEQUENCE</scope>
</reference>
<gene>
    <name evidence="1" type="ORF">HNY73_007541</name>
</gene>
<keyword evidence="2" id="KW-1185">Reference proteome</keyword>
<comment type="caution">
    <text evidence="1">The sequence shown here is derived from an EMBL/GenBank/DDBJ whole genome shotgun (WGS) entry which is preliminary data.</text>
</comment>
<organism evidence="1 2">
    <name type="scientific">Argiope bruennichi</name>
    <name type="common">Wasp spider</name>
    <name type="synonym">Aranea bruennichi</name>
    <dbReference type="NCBI Taxonomy" id="94029"/>
    <lineage>
        <taxon>Eukaryota</taxon>
        <taxon>Metazoa</taxon>
        <taxon>Ecdysozoa</taxon>
        <taxon>Arthropoda</taxon>
        <taxon>Chelicerata</taxon>
        <taxon>Arachnida</taxon>
        <taxon>Araneae</taxon>
        <taxon>Araneomorphae</taxon>
        <taxon>Entelegynae</taxon>
        <taxon>Araneoidea</taxon>
        <taxon>Araneidae</taxon>
        <taxon>Argiope</taxon>
    </lineage>
</organism>
<accession>A0A8T0FGT6</accession>
<evidence type="ECO:0000313" key="1">
    <source>
        <dbReference type="EMBL" id="KAF8789612.1"/>
    </source>
</evidence>
<dbReference type="EMBL" id="JABXBU010000012">
    <property type="protein sequence ID" value="KAF8789612.1"/>
    <property type="molecule type" value="Genomic_DNA"/>
</dbReference>
<dbReference type="Proteomes" id="UP000807504">
    <property type="component" value="Unassembled WGS sequence"/>
</dbReference>
<name>A0A8T0FGT6_ARGBR</name>
<protein>
    <submittedName>
        <fullName evidence="1">Uncharacterized protein</fullName>
    </submittedName>
</protein>
<dbReference type="AlphaFoldDB" id="A0A8T0FGT6"/>
<evidence type="ECO:0000313" key="2">
    <source>
        <dbReference type="Proteomes" id="UP000807504"/>
    </source>
</evidence>